<evidence type="ECO:0000256" key="3">
    <source>
        <dbReference type="ARBA" id="ARBA00023006"/>
    </source>
</evidence>
<comment type="caution">
    <text evidence="4">The sequence shown here is derived from an EMBL/GenBank/DDBJ whole genome shotgun (WGS) entry which is preliminary data.</text>
</comment>
<reference evidence="4 5" key="1">
    <citation type="submission" date="2023-12" db="EMBL/GenBank/DDBJ databases">
        <title>A high-quality genome assembly for Dillenia turbinata (Dilleniales).</title>
        <authorList>
            <person name="Chanderbali A."/>
        </authorList>
    </citation>
    <scope>NUCLEOTIDE SEQUENCE [LARGE SCALE GENOMIC DNA]</scope>
    <source>
        <strain evidence="4">LSX21</strain>
        <tissue evidence="4">Leaf</tissue>
    </source>
</reference>
<keyword evidence="5" id="KW-1185">Reference proteome</keyword>
<dbReference type="InterPro" id="IPR012445">
    <property type="entry name" value="ATG101"/>
</dbReference>
<evidence type="ECO:0000256" key="2">
    <source>
        <dbReference type="ARBA" id="ARBA00018874"/>
    </source>
</evidence>
<dbReference type="GO" id="GO:0019901">
    <property type="term" value="F:protein kinase binding"/>
    <property type="evidence" value="ECO:0007669"/>
    <property type="project" value="TreeGrafter"/>
</dbReference>
<name>A0AAN8W1E8_9MAGN</name>
<protein>
    <recommendedName>
        <fullName evidence="2">Autophagy-related protein 101</fullName>
    </recommendedName>
</protein>
<accession>A0AAN8W1E8</accession>
<feature type="non-terminal residue" evidence="4">
    <location>
        <position position="1"/>
    </location>
</feature>
<dbReference type="GO" id="GO:1990316">
    <property type="term" value="C:Atg1/ULK1 kinase complex"/>
    <property type="evidence" value="ECO:0007669"/>
    <property type="project" value="TreeGrafter"/>
</dbReference>
<dbReference type="AlphaFoldDB" id="A0AAN8W1E8"/>
<dbReference type="EMBL" id="JBAMMX010000005">
    <property type="protein sequence ID" value="KAK6939951.1"/>
    <property type="molecule type" value="Genomic_DNA"/>
</dbReference>
<dbReference type="PANTHER" id="PTHR13292:SF0">
    <property type="entry name" value="AUTOPHAGY-RELATED PROTEIN 101"/>
    <property type="match status" value="1"/>
</dbReference>
<gene>
    <name evidence="4" type="ORF">RJ641_029482</name>
</gene>
<proteinExistence type="inferred from homology"/>
<evidence type="ECO:0000313" key="4">
    <source>
        <dbReference type="EMBL" id="KAK6939951.1"/>
    </source>
</evidence>
<comment type="similarity">
    <text evidence="1">Belongs to the ATG101 family.</text>
</comment>
<dbReference type="PANTHER" id="PTHR13292">
    <property type="entry name" value="AUTOPHAGY-RELATED PROTEIN 101"/>
    <property type="match status" value="1"/>
</dbReference>
<organism evidence="4 5">
    <name type="scientific">Dillenia turbinata</name>
    <dbReference type="NCBI Taxonomy" id="194707"/>
    <lineage>
        <taxon>Eukaryota</taxon>
        <taxon>Viridiplantae</taxon>
        <taxon>Streptophyta</taxon>
        <taxon>Embryophyta</taxon>
        <taxon>Tracheophyta</taxon>
        <taxon>Spermatophyta</taxon>
        <taxon>Magnoliopsida</taxon>
        <taxon>eudicotyledons</taxon>
        <taxon>Gunneridae</taxon>
        <taxon>Pentapetalae</taxon>
        <taxon>Dilleniales</taxon>
        <taxon>Dilleniaceae</taxon>
        <taxon>Dillenia</taxon>
    </lineage>
</organism>
<sequence>ILHSIFFHRALGLVPPKDIDLELFKITYISDAQILGTIIRFCLRVQCGDVDHEKKIDEKIDQFIGWVEKHPDKKSQVCYLVSLLWTFTVTEVENFPWLRLHSFNLFTFGLKKFGSFQVKDIFATWQICLSFYEVTQHVKVHSNRSHHSKPVVDSGVEFWVSEEGHTILFKVKVAIQINGGKVENDSNATRHGRISFVANWSSSESGFGMDVLKRMLQTGSNYAELMVGAPSTV</sequence>
<dbReference type="Pfam" id="PF07855">
    <property type="entry name" value="ATG101"/>
    <property type="match status" value="1"/>
</dbReference>
<keyword evidence="3" id="KW-0072">Autophagy</keyword>
<evidence type="ECO:0000313" key="5">
    <source>
        <dbReference type="Proteomes" id="UP001370490"/>
    </source>
</evidence>
<dbReference type="GO" id="GO:0000407">
    <property type="term" value="C:phagophore assembly site"/>
    <property type="evidence" value="ECO:0007669"/>
    <property type="project" value="TreeGrafter"/>
</dbReference>
<evidence type="ECO:0000256" key="1">
    <source>
        <dbReference type="ARBA" id="ARBA00007130"/>
    </source>
</evidence>
<dbReference type="Proteomes" id="UP001370490">
    <property type="component" value="Unassembled WGS sequence"/>
</dbReference>
<dbReference type="GO" id="GO:0000045">
    <property type="term" value="P:autophagosome assembly"/>
    <property type="evidence" value="ECO:0007669"/>
    <property type="project" value="TreeGrafter"/>
</dbReference>